<protein>
    <recommendedName>
        <fullName evidence="3">Saccharopine dehydrogenase</fullName>
    </recommendedName>
</protein>
<dbReference type="GO" id="GO:0005886">
    <property type="term" value="C:plasma membrane"/>
    <property type="evidence" value="ECO:0007669"/>
    <property type="project" value="TreeGrafter"/>
</dbReference>
<dbReference type="GO" id="GO:0005739">
    <property type="term" value="C:mitochondrion"/>
    <property type="evidence" value="ECO:0007669"/>
    <property type="project" value="TreeGrafter"/>
</dbReference>
<dbReference type="GO" id="GO:0005811">
    <property type="term" value="C:lipid droplet"/>
    <property type="evidence" value="ECO:0007669"/>
    <property type="project" value="TreeGrafter"/>
</dbReference>
<name>A0A7R9KTJ8_9ACAR</name>
<dbReference type="Proteomes" id="UP000759131">
    <property type="component" value="Unassembled WGS sequence"/>
</dbReference>
<dbReference type="AlphaFoldDB" id="A0A7R9KTJ8"/>
<evidence type="ECO:0000313" key="2">
    <source>
        <dbReference type="Proteomes" id="UP000759131"/>
    </source>
</evidence>
<accession>A0A7R9KTJ8</accession>
<evidence type="ECO:0000313" key="1">
    <source>
        <dbReference type="EMBL" id="CAD7628774.1"/>
    </source>
</evidence>
<organism evidence="1">
    <name type="scientific">Medioppia subpectinata</name>
    <dbReference type="NCBI Taxonomy" id="1979941"/>
    <lineage>
        <taxon>Eukaryota</taxon>
        <taxon>Metazoa</taxon>
        <taxon>Ecdysozoa</taxon>
        <taxon>Arthropoda</taxon>
        <taxon>Chelicerata</taxon>
        <taxon>Arachnida</taxon>
        <taxon>Acari</taxon>
        <taxon>Acariformes</taxon>
        <taxon>Sarcoptiformes</taxon>
        <taxon>Oribatida</taxon>
        <taxon>Brachypylina</taxon>
        <taxon>Oppioidea</taxon>
        <taxon>Oppiidae</taxon>
        <taxon>Medioppia</taxon>
    </lineage>
</organism>
<reference evidence="1" key="1">
    <citation type="submission" date="2020-11" db="EMBL/GenBank/DDBJ databases">
        <authorList>
            <person name="Tran Van P."/>
        </authorList>
    </citation>
    <scope>NUCLEOTIDE SEQUENCE</scope>
</reference>
<dbReference type="EMBL" id="OC860656">
    <property type="protein sequence ID" value="CAD7628774.1"/>
    <property type="molecule type" value="Genomic_DNA"/>
</dbReference>
<sequence>SGFDPGYRATSTCLVQSGITLIKDFDKLPEKGGVFTPGALFDGTGIFDRLKAHDLNIEVVNE</sequence>
<dbReference type="OrthoDB" id="10268090at2759"/>
<keyword evidence="2" id="KW-1185">Reference proteome</keyword>
<feature type="non-terminal residue" evidence="1">
    <location>
        <position position="1"/>
    </location>
</feature>
<dbReference type="GO" id="GO:0009247">
    <property type="term" value="P:glycolipid biosynthetic process"/>
    <property type="evidence" value="ECO:0007669"/>
    <property type="project" value="TreeGrafter"/>
</dbReference>
<evidence type="ECO:0008006" key="3">
    <source>
        <dbReference type="Google" id="ProtNLM"/>
    </source>
</evidence>
<dbReference type="PANTHER" id="PTHR12286">
    <property type="entry name" value="SACCHAROPINE DEHYDROGENASE-LIKE OXIDOREDUCTASE"/>
    <property type="match status" value="1"/>
</dbReference>
<dbReference type="PANTHER" id="PTHR12286:SF5">
    <property type="entry name" value="SACCHAROPINE DEHYDROGENASE-LIKE OXIDOREDUCTASE"/>
    <property type="match status" value="1"/>
</dbReference>
<gene>
    <name evidence="1" type="ORF">OSB1V03_LOCUS9195</name>
</gene>
<proteinExistence type="predicted"/>
<dbReference type="InterPro" id="IPR051276">
    <property type="entry name" value="Saccharopine_DH-like_oxidrdct"/>
</dbReference>
<dbReference type="EMBL" id="CAJPIZ010006081">
    <property type="protein sequence ID" value="CAG2109204.1"/>
    <property type="molecule type" value="Genomic_DNA"/>
</dbReference>